<reference evidence="10" key="1">
    <citation type="journal article" date="2019" name="Gigascience">
        <title>De novo genome assembly of the endangered Acer yangbiense, a plant species with extremely small populations endemic to Yunnan Province, China.</title>
        <authorList>
            <person name="Yang J."/>
            <person name="Wariss H.M."/>
            <person name="Tao L."/>
            <person name="Zhang R."/>
            <person name="Yun Q."/>
            <person name="Hollingsworth P."/>
            <person name="Dao Z."/>
            <person name="Luo G."/>
            <person name="Guo H."/>
            <person name="Ma Y."/>
            <person name="Sun W."/>
        </authorList>
    </citation>
    <scope>NUCLEOTIDE SEQUENCE [LARGE SCALE GENOMIC DNA]</scope>
    <source>
        <strain evidence="10">cv. br00</strain>
    </source>
</reference>
<dbReference type="GO" id="GO:0005819">
    <property type="term" value="C:spindle"/>
    <property type="evidence" value="ECO:0007669"/>
    <property type="project" value="UniProtKB-SubCell"/>
</dbReference>
<feature type="compositionally biased region" description="Polar residues" evidence="7">
    <location>
        <begin position="1204"/>
        <end position="1218"/>
    </location>
</feature>
<feature type="compositionally biased region" description="Polar residues" evidence="7">
    <location>
        <begin position="517"/>
        <end position="526"/>
    </location>
</feature>
<dbReference type="GO" id="GO:0005634">
    <property type="term" value="C:nucleus"/>
    <property type="evidence" value="ECO:0007669"/>
    <property type="project" value="UniProtKB-SubCell"/>
</dbReference>
<keyword evidence="4" id="KW-0963">Cytoplasm</keyword>
<dbReference type="PANTHER" id="PTHR13738:SF1">
    <property type="entry name" value="TROPONIN I"/>
    <property type="match status" value="1"/>
</dbReference>
<feature type="region of interest" description="Disordered" evidence="7">
    <location>
        <begin position="1673"/>
        <end position="1779"/>
    </location>
</feature>
<evidence type="ECO:0000313" key="9">
    <source>
        <dbReference type="EMBL" id="KAB5521227.1"/>
    </source>
</evidence>
<protein>
    <recommendedName>
        <fullName evidence="8">Inner centromere protein ARK-binding domain-containing protein</fullName>
    </recommendedName>
</protein>
<feature type="compositionally biased region" description="Polar residues" evidence="7">
    <location>
        <begin position="676"/>
        <end position="697"/>
    </location>
</feature>
<dbReference type="Pfam" id="PF03941">
    <property type="entry name" value="INCENP_ARK-bind"/>
    <property type="match status" value="1"/>
</dbReference>
<dbReference type="InterPro" id="IPR005635">
    <property type="entry name" value="Inner_centromere_prot_ARK-bd"/>
</dbReference>
<dbReference type="InterPro" id="IPR050875">
    <property type="entry name" value="Troponin_I"/>
</dbReference>
<evidence type="ECO:0000256" key="3">
    <source>
        <dbReference type="ARBA" id="ARBA00010042"/>
    </source>
</evidence>
<evidence type="ECO:0000256" key="7">
    <source>
        <dbReference type="SAM" id="MobiDB-lite"/>
    </source>
</evidence>
<dbReference type="EMBL" id="VDCV01000016">
    <property type="protein sequence ID" value="KAB5521227.1"/>
    <property type="molecule type" value="Genomic_DNA"/>
</dbReference>
<feature type="region of interest" description="Disordered" evidence="7">
    <location>
        <begin position="855"/>
        <end position="882"/>
    </location>
</feature>
<evidence type="ECO:0000256" key="5">
    <source>
        <dbReference type="ARBA" id="ARBA00023212"/>
    </source>
</evidence>
<feature type="compositionally biased region" description="Basic and acidic residues" evidence="7">
    <location>
        <begin position="1710"/>
        <end position="1763"/>
    </location>
</feature>
<proteinExistence type="inferred from homology"/>
<feature type="region of interest" description="Disordered" evidence="7">
    <location>
        <begin position="1806"/>
        <end position="1846"/>
    </location>
</feature>
<feature type="region of interest" description="Disordered" evidence="7">
    <location>
        <begin position="1188"/>
        <end position="1220"/>
    </location>
</feature>
<keyword evidence="5" id="KW-0206">Cytoskeleton</keyword>
<dbReference type="PANTHER" id="PTHR13738">
    <property type="entry name" value="TROPONIN I"/>
    <property type="match status" value="1"/>
</dbReference>
<accession>A0A5N5K259</accession>
<keyword evidence="6" id="KW-0539">Nucleus</keyword>
<dbReference type="Proteomes" id="UP000326939">
    <property type="component" value="Chromosome 16"/>
</dbReference>
<gene>
    <name evidence="9" type="ORF">DKX38_025546</name>
</gene>
<evidence type="ECO:0000256" key="6">
    <source>
        <dbReference type="ARBA" id="ARBA00023242"/>
    </source>
</evidence>
<evidence type="ECO:0000256" key="1">
    <source>
        <dbReference type="ARBA" id="ARBA00004123"/>
    </source>
</evidence>
<feature type="compositionally biased region" description="Acidic residues" evidence="7">
    <location>
        <begin position="1830"/>
        <end position="1841"/>
    </location>
</feature>
<feature type="region of interest" description="Disordered" evidence="7">
    <location>
        <begin position="584"/>
        <end position="607"/>
    </location>
</feature>
<sequence>MATTIEKLFLQIFERKLSIFEQVKHQADLFDHRLASKCVLDGTTPPPWLLSPSLSSLPNELNKEDLISGLLLPRPHPANPYSSSSYSVQPVITTNISDLPGGSHAELGLIDKGFDSGYRLSVLSQLPVIDCGQCNLNGVPELEFSDTSPQDCRDARMPDIAPDHSQSLARIHRSKSRQKALELRNSVKTGKTCSLAENNVGYCTNRFRGSGVTSLQFDHVDQSESLKLVEASNKSSVGEEVKAGECMVKENSSDVYHGRSTRSRSSRQKAISVNESGNLCTSTCFAREDDPRESISKQQRDHVDQSESLKLVEASTKSGVGEEVKAGECMVIENSSDVYHGRSTRSRSSRQKAISVNESGNLCTSTCFAREDDPRESISKQQRDHVDQSESLKLVEASTKSGVGEEVKGGECMVIENSSDVYHGRSTRSRSSRQKASSVNESGNVCTSTCFAREDDPRESISKQQLDHVDQSESLKLVEASTKSGVGEEVKAGECMVKENSSDVYHGRSTRSRSSRQKASSVNESGNLCTSTCFAREDDPRESISKQQLDHVDQSESLKLVEASTKSGVGEEVKAGECMVKENSSDVYHGRSTRSRSSRQKASSVNESGNVCTSTCFAKEDDPRESISKQQPNQVDLAELVSVVGHAISEAQMENEGNHRGNEMASIMYSGGVPRCTSSSPQPNSTKQPLDMNDSSYIDNRDSRIRDSIGDPSLQPNCVKEISELAKPSYVISNDSYGRVKANVSDYWSKEKGSGLYSGRITRSRGSSQQADVANESLKLDGSCGNAEKEPRQLSNPVDDFRELVKPFNITDKSCGVNEKMLNYQNNEERADSYYGIISRNSNQQLGVDGLPILDTSSNTAKDNDGSLSHSFGRSSQPHQPLNQVREEGVDLQEVLDTQTNALPCIERRDIVDLGICDTVVAETDIDSDGIVEACSVTSRSNSDGSIRGMELSVSRPAIDSLMLVKPKQLDFDDLEDCSLNEIAGPASENKQQSLSSERRTSTLLHSTLILEKVNYQEKPILSVEMPLLEDQAVFSKEDKPWNDSSEAFVNETALFVDENNNSVHKKINSAISENQNGDCYVMGSWPQHKRRKIAGQLTSSSYASSSLMRKLFQPNVTDHVNGNMNTIEDPDTVQISEGFYMSHMGDDMQPNAIKSSVEDIHQTSGPHMVWPEFSSPKLQVEEIKPGLEGRSGSANKCGARSPSGLTKPSTGVSQGSSLEKVPRDNHTIVIFDETSEHTAEKNQVSLQLEDRFELGSSELLTCTETAKEKRFHLERNGKSLSNSVSSPHSQSVDLIGTDQNMPVYEWFGMETEGIDFEKLDLSDSALESAIAVERLCKSVCLETPLSHFATAYNKHKMLNLYQSVPNGLLEVMELSTTVNTNSNTGKELEASSKCFNDKVNDTFHGRLYSDSPAFTNAPSTWDIRKPLMSPVGKLWEGITSRSGSSEKRVSSIPDLPCISEENENTIEVPETFKDVVGSEQMISSVKRGLIADITNNSDPPISVYDSEIVSDRYSLASVSTEYSFTGTCRRDKLKHGNQKGNRRKCNSKVKENRNVVSVNGVKRARESHHNRLSKPILSGKTSLRKGGLSLAETRSKHNNIVSNITSFIPLVQQKQAAAVVTGKRDVKVKALEAAEVAKRLAEKKENERKIRKEALKLERAKMEEQNLRQWELEKEKKDQEHKRKEADMAAKKRQREEEDKKERERKRKRVEEARRQQQLVHEEKLRSEKERKHRAADERAFENKKPKDKSGKHVKMGKEKGDTNLQKVPETKPVTTRVSTIDDGKLELGDCGDNSKEMTVIFKAAGNDSLTSNISEEQAYEISPYKGSDDEDEDDEDDDKENNKFIPSWASKNHLALIAYSQQSIDPQTIFAPESFPDKSEENSAKTAGTAMKFDSIIVLRSFGNNFKPLSSKRKEAIPERRRKAKFTVMRFTLHNCLKLWSQKSNLSFDEDSIRNSRVGEFVAHKLA</sequence>
<evidence type="ECO:0000256" key="2">
    <source>
        <dbReference type="ARBA" id="ARBA00004186"/>
    </source>
</evidence>
<evidence type="ECO:0000313" key="10">
    <source>
        <dbReference type="Proteomes" id="UP000326939"/>
    </source>
</evidence>
<keyword evidence="10" id="KW-1185">Reference proteome</keyword>
<feature type="region of interest" description="Disordered" evidence="7">
    <location>
        <begin position="501"/>
        <end position="526"/>
    </location>
</feature>
<organism evidence="9 10">
    <name type="scientific">Salix brachista</name>
    <dbReference type="NCBI Taxonomy" id="2182728"/>
    <lineage>
        <taxon>Eukaryota</taxon>
        <taxon>Viridiplantae</taxon>
        <taxon>Streptophyta</taxon>
        <taxon>Embryophyta</taxon>
        <taxon>Tracheophyta</taxon>
        <taxon>Spermatophyta</taxon>
        <taxon>Magnoliopsida</taxon>
        <taxon>eudicotyledons</taxon>
        <taxon>Gunneridae</taxon>
        <taxon>Pentapetalae</taxon>
        <taxon>rosids</taxon>
        <taxon>fabids</taxon>
        <taxon>Malpighiales</taxon>
        <taxon>Salicaceae</taxon>
        <taxon>Saliceae</taxon>
        <taxon>Salix</taxon>
    </lineage>
</organism>
<comment type="caution">
    <text evidence="9">The sequence shown here is derived from an EMBL/GenBank/DDBJ whole genome shotgun (WGS) entry which is preliminary data.</text>
</comment>
<evidence type="ECO:0000259" key="8">
    <source>
        <dbReference type="Pfam" id="PF03941"/>
    </source>
</evidence>
<feature type="compositionally biased region" description="Basic and acidic residues" evidence="7">
    <location>
        <begin position="1673"/>
        <end position="1703"/>
    </location>
</feature>
<feature type="domain" description="Inner centromere protein ARK-binding" evidence="8">
    <location>
        <begin position="1829"/>
        <end position="1875"/>
    </location>
</feature>
<name>A0A5N5K259_9ROSI</name>
<feature type="region of interest" description="Disordered" evidence="7">
    <location>
        <begin position="422"/>
        <end position="441"/>
    </location>
</feature>
<comment type="similarity">
    <text evidence="3">Belongs to the INCENP family.</text>
</comment>
<evidence type="ECO:0000256" key="4">
    <source>
        <dbReference type="ARBA" id="ARBA00022490"/>
    </source>
</evidence>
<feature type="region of interest" description="Disordered" evidence="7">
    <location>
        <begin position="670"/>
        <end position="697"/>
    </location>
</feature>
<comment type="subcellular location">
    <subcellularLocation>
        <location evidence="2">Cytoplasm</location>
        <location evidence="2">Cytoskeleton</location>
        <location evidence="2">Spindle</location>
    </subcellularLocation>
    <subcellularLocation>
        <location evidence="1">Nucleus</location>
    </subcellularLocation>
</comment>